<dbReference type="Proteomes" id="UP000619260">
    <property type="component" value="Unassembled WGS sequence"/>
</dbReference>
<proteinExistence type="predicted"/>
<dbReference type="InterPro" id="IPR052523">
    <property type="entry name" value="Trichothecene_AcTrans"/>
</dbReference>
<evidence type="ECO:0000313" key="2">
    <source>
        <dbReference type="EMBL" id="GIJ49792.1"/>
    </source>
</evidence>
<feature type="domain" description="N-acetyltransferase" evidence="1">
    <location>
        <begin position="61"/>
        <end position="197"/>
    </location>
</feature>
<dbReference type="EMBL" id="BOPF01000030">
    <property type="protein sequence ID" value="GIJ49792.1"/>
    <property type="molecule type" value="Genomic_DNA"/>
</dbReference>
<sequence length="202" mass="22768">MTSYTITPAQPAAAGTVARRIAKAFCGLEVAEWLVPNDEELREATLTAQFRMFVEQAFTYGEVSTALAGRGASVWMYRDQPLPPIEDYDERLKVICGPHVDRFRALDEAFAKHHPDEPHHHLAFLAVEVSVRGGGVGSALLEHHLRQLDEDEMPAYLEASDTRSRELYLRYGFRDHGPRLTLPDRGPVMFPMWRDPEPLAAV</sequence>
<dbReference type="SUPFAM" id="SSF55729">
    <property type="entry name" value="Acyl-CoA N-acyltransferases (Nat)"/>
    <property type="match status" value="1"/>
</dbReference>
<gene>
    <name evidence="2" type="ORF">Val02_66780</name>
</gene>
<dbReference type="PANTHER" id="PTHR42791:SF1">
    <property type="entry name" value="N-ACETYLTRANSFERASE DOMAIN-CONTAINING PROTEIN"/>
    <property type="match status" value="1"/>
</dbReference>
<dbReference type="InterPro" id="IPR000182">
    <property type="entry name" value="GNAT_dom"/>
</dbReference>
<evidence type="ECO:0000259" key="1">
    <source>
        <dbReference type="PROSITE" id="PS51186"/>
    </source>
</evidence>
<dbReference type="Pfam" id="PF00583">
    <property type="entry name" value="Acetyltransf_1"/>
    <property type="match status" value="1"/>
</dbReference>
<evidence type="ECO:0000313" key="3">
    <source>
        <dbReference type="Proteomes" id="UP000619260"/>
    </source>
</evidence>
<protein>
    <submittedName>
        <fullName evidence="2">N-acetyltransferase</fullName>
    </submittedName>
</protein>
<dbReference type="GO" id="GO:0016747">
    <property type="term" value="F:acyltransferase activity, transferring groups other than amino-acyl groups"/>
    <property type="evidence" value="ECO:0007669"/>
    <property type="project" value="InterPro"/>
</dbReference>
<accession>A0A8J3YSQ8</accession>
<keyword evidence="3" id="KW-1185">Reference proteome</keyword>
<organism evidence="2 3">
    <name type="scientific">Virgisporangium aliadipatigenens</name>
    <dbReference type="NCBI Taxonomy" id="741659"/>
    <lineage>
        <taxon>Bacteria</taxon>
        <taxon>Bacillati</taxon>
        <taxon>Actinomycetota</taxon>
        <taxon>Actinomycetes</taxon>
        <taxon>Micromonosporales</taxon>
        <taxon>Micromonosporaceae</taxon>
        <taxon>Virgisporangium</taxon>
    </lineage>
</organism>
<dbReference type="RefSeq" id="WP_203903241.1">
    <property type="nucleotide sequence ID" value="NZ_BOPF01000030.1"/>
</dbReference>
<comment type="caution">
    <text evidence="2">The sequence shown here is derived from an EMBL/GenBank/DDBJ whole genome shotgun (WGS) entry which is preliminary data.</text>
</comment>
<dbReference type="PANTHER" id="PTHR42791">
    <property type="entry name" value="GNAT FAMILY ACETYLTRANSFERASE"/>
    <property type="match status" value="1"/>
</dbReference>
<dbReference type="Gene3D" id="3.40.630.30">
    <property type="match status" value="1"/>
</dbReference>
<dbReference type="InterPro" id="IPR016181">
    <property type="entry name" value="Acyl_CoA_acyltransferase"/>
</dbReference>
<dbReference type="PROSITE" id="PS51186">
    <property type="entry name" value="GNAT"/>
    <property type="match status" value="1"/>
</dbReference>
<reference evidence="2" key="1">
    <citation type="submission" date="2021-01" db="EMBL/GenBank/DDBJ databases">
        <title>Whole genome shotgun sequence of Virgisporangium aliadipatigenens NBRC 105644.</title>
        <authorList>
            <person name="Komaki H."/>
            <person name="Tamura T."/>
        </authorList>
    </citation>
    <scope>NUCLEOTIDE SEQUENCE</scope>
    <source>
        <strain evidence="2">NBRC 105644</strain>
    </source>
</reference>
<name>A0A8J3YSQ8_9ACTN</name>
<dbReference type="AlphaFoldDB" id="A0A8J3YSQ8"/>